<protein>
    <submittedName>
        <fullName evidence="1">Uncharacterized protein</fullName>
    </submittedName>
</protein>
<keyword evidence="2" id="KW-1185">Reference proteome</keyword>
<dbReference type="AlphaFoldDB" id="A0AAD8PAC8"/>
<comment type="caution">
    <text evidence="1">The sequence shown here is derived from an EMBL/GenBank/DDBJ whole genome shotgun (WGS) entry which is preliminary data.</text>
</comment>
<organism evidence="1 2">
    <name type="scientific">Tagetes erecta</name>
    <name type="common">African marigold</name>
    <dbReference type="NCBI Taxonomy" id="13708"/>
    <lineage>
        <taxon>Eukaryota</taxon>
        <taxon>Viridiplantae</taxon>
        <taxon>Streptophyta</taxon>
        <taxon>Embryophyta</taxon>
        <taxon>Tracheophyta</taxon>
        <taxon>Spermatophyta</taxon>
        <taxon>Magnoliopsida</taxon>
        <taxon>eudicotyledons</taxon>
        <taxon>Gunneridae</taxon>
        <taxon>Pentapetalae</taxon>
        <taxon>asterids</taxon>
        <taxon>campanulids</taxon>
        <taxon>Asterales</taxon>
        <taxon>Asteraceae</taxon>
        <taxon>Asteroideae</taxon>
        <taxon>Heliantheae alliance</taxon>
        <taxon>Tageteae</taxon>
        <taxon>Tagetes</taxon>
    </lineage>
</organism>
<name>A0AAD8PAC8_TARER</name>
<evidence type="ECO:0000313" key="2">
    <source>
        <dbReference type="Proteomes" id="UP001229421"/>
    </source>
</evidence>
<evidence type="ECO:0000313" key="1">
    <source>
        <dbReference type="EMBL" id="KAK1438137.1"/>
    </source>
</evidence>
<sequence length="72" mass="7997">MTPPITHCLSSPPLPSAHYPHHPLANITTTTVCTQPPPPTVHHYPLSTITTTIRTPPPVYWFVYASGEIFEH</sequence>
<accession>A0AAD8PAC8</accession>
<dbReference type="EMBL" id="JAUHHV010000001">
    <property type="protein sequence ID" value="KAK1438137.1"/>
    <property type="molecule type" value="Genomic_DNA"/>
</dbReference>
<reference evidence="1" key="1">
    <citation type="journal article" date="2023" name="bioRxiv">
        <title>Improved chromosome-level genome assembly for marigold (Tagetes erecta).</title>
        <authorList>
            <person name="Jiang F."/>
            <person name="Yuan L."/>
            <person name="Wang S."/>
            <person name="Wang H."/>
            <person name="Xu D."/>
            <person name="Wang A."/>
            <person name="Fan W."/>
        </authorList>
    </citation>
    <scope>NUCLEOTIDE SEQUENCE</scope>
    <source>
        <strain evidence="1">WSJ</strain>
        <tissue evidence="1">Leaf</tissue>
    </source>
</reference>
<proteinExistence type="predicted"/>
<gene>
    <name evidence="1" type="ORF">QVD17_03940</name>
</gene>
<dbReference type="Proteomes" id="UP001229421">
    <property type="component" value="Unassembled WGS sequence"/>
</dbReference>